<gene>
    <name evidence="1" type="ORF">V1264_014858</name>
</gene>
<proteinExistence type="predicted"/>
<accession>A0AAN9BS63</accession>
<keyword evidence="2" id="KW-1185">Reference proteome</keyword>
<dbReference type="PANTHER" id="PTHR14787:SF1">
    <property type="entry name" value="ATPASE PAAT"/>
    <property type="match status" value="1"/>
</dbReference>
<sequence>MTDYCTVTCNYWHTDHDPSTVIEYAFDDAEDTRRPHLKDHITLLGHRTQVTKPRGEQSEEDHHCIITLQCKPVCKVEIVRLAVASEARTLELYDGSNGSYLSTVKGFKDSEDSDADGYIVQFMCFCVFDEPLNAVKIKFLSLGLRETFEVARIKVVLQPCTTTSAPQIGRTVNMDKLKRDVENMGDSVSDEAKAFLTTLEKFQKNKSGAVDDVRHMLTDKNLATADGRTMAGVTNLLAMYANMQGGAPGSTHAEGSQMNNMLTQMMAMMAVNQDSAAAGGDKQDTYKFLQTVCGQVTAQREADQKEEEKAEQATVGDVESAADLESRVTKKVEKIVESRLSAVEQHIKEEVDGRMDEMETRMTNKLDAIFALLQNAQK</sequence>
<evidence type="ECO:0000313" key="2">
    <source>
        <dbReference type="Proteomes" id="UP001374579"/>
    </source>
</evidence>
<dbReference type="PANTHER" id="PTHR14787">
    <property type="entry name" value="C10ORF188 FAMILY MEMBER"/>
    <property type="match status" value="1"/>
</dbReference>
<dbReference type="InterPro" id="IPR028043">
    <property type="entry name" value="PAAT-like"/>
</dbReference>
<protein>
    <submittedName>
        <fullName evidence="1">Uncharacterized protein</fullName>
    </submittedName>
</protein>
<organism evidence="1 2">
    <name type="scientific">Littorina saxatilis</name>
    <dbReference type="NCBI Taxonomy" id="31220"/>
    <lineage>
        <taxon>Eukaryota</taxon>
        <taxon>Metazoa</taxon>
        <taxon>Spiralia</taxon>
        <taxon>Lophotrochozoa</taxon>
        <taxon>Mollusca</taxon>
        <taxon>Gastropoda</taxon>
        <taxon>Caenogastropoda</taxon>
        <taxon>Littorinimorpha</taxon>
        <taxon>Littorinoidea</taxon>
        <taxon>Littorinidae</taxon>
        <taxon>Littorina</taxon>
    </lineage>
</organism>
<name>A0AAN9BS63_9CAEN</name>
<dbReference type="AlphaFoldDB" id="A0AAN9BS63"/>
<dbReference type="EMBL" id="JBAMIC010000003">
    <property type="protein sequence ID" value="KAK7111083.1"/>
    <property type="molecule type" value="Genomic_DNA"/>
</dbReference>
<comment type="caution">
    <text evidence="1">The sequence shown here is derived from an EMBL/GenBank/DDBJ whole genome shotgun (WGS) entry which is preliminary data.</text>
</comment>
<dbReference type="Pfam" id="PF14958">
    <property type="entry name" value="PAAT-like"/>
    <property type="match status" value="1"/>
</dbReference>
<reference evidence="1 2" key="1">
    <citation type="submission" date="2024-02" db="EMBL/GenBank/DDBJ databases">
        <title>Chromosome-scale genome assembly of the rough periwinkle Littorina saxatilis.</title>
        <authorList>
            <person name="De Jode A."/>
            <person name="Faria R."/>
            <person name="Formenti G."/>
            <person name="Sims Y."/>
            <person name="Smith T.P."/>
            <person name="Tracey A."/>
            <person name="Wood J.M.D."/>
            <person name="Zagrodzka Z.B."/>
            <person name="Johannesson K."/>
            <person name="Butlin R.K."/>
            <person name="Leder E.H."/>
        </authorList>
    </citation>
    <scope>NUCLEOTIDE SEQUENCE [LARGE SCALE GENOMIC DNA]</scope>
    <source>
        <strain evidence="1">Snail1</strain>
        <tissue evidence="1">Muscle</tissue>
    </source>
</reference>
<dbReference type="Proteomes" id="UP001374579">
    <property type="component" value="Unassembled WGS sequence"/>
</dbReference>
<evidence type="ECO:0000313" key="1">
    <source>
        <dbReference type="EMBL" id="KAK7111083.1"/>
    </source>
</evidence>